<proteinExistence type="inferred from homology"/>
<dbReference type="GO" id="GO:0003677">
    <property type="term" value="F:DNA binding"/>
    <property type="evidence" value="ECO:0007669"/>
    <property type="project" value="UniProtKB-KW"/>
</dbReference>
<accession>A0A068NZ56</accession>
<dbReference type="PANTHER" id="PTHR43133:SF8">
    <property type="entry name" value="RNA POLYMERASE SIGMA FACTOR HI_1459-RELATED"/>
    <property type="match status" value="1"/>
</dbReference>
<dbReference type="InterPro" id="IPR013324">
    <property type="entry name" value="RNA_pol_sigma_r3/r4-like"/>
</dbReference>
<dbReference type="AlphaFoldDB" id="A0A068NZ56"/>
<evidence type="ECO:0000313" key="9">
    <source>
        <dbReference type="Proteomes" id="UP000027982"/>
    </source>
</evidence>
<organism evidence="8 9">
    <name type="scientific">Fimbriimonas ginsengisoli Gsoil 348</name>
    <dbReference type="NCBI Taxonomy" id="661478"/>
    <lineage>
        <taxon>Bacteria</taxon>
        <taxon>Bacillati</taxon>
        <taxon>Armatimonadota</taxon>
        <taxon>Fimbriimonadia</taxon>
        <taxon>Fimbriimonadales</taxon>
        <taxon>Fimbriimonadaceae</taxon>
        <taxon>Fimbriimonas</taxon>
    </lineage>
</organism>
<keyword evidence="3" id="KW-0731">Sigma factor</keyword>
<feature type="domain" description="RNA polymerase sigma factor 70 region 4 type 2" evidence="7">
    <location>
        <begin position="133"/>
        <end position="184"/>
    </location>
</feature>
<feature type="domain" description="RNA polymerase sigma-70 region 2" evidence="6">
    <location>
        <begin position="45"/>
        <end position="111"/>
    </location>
</feature>
<dbReference type="HOGENOM" id="CLU_047691_3_0_0"/>
<dbReference type="EMBL" id="CP007139">
    <property type="protein sequence ID" value="AIE87989.1"/>
    <property type="molecule type" value="Genomic_DNA"/>
</dbReference>
<dbReference type="GO" id="GO:0006352">
    <property type="term" value="P:DNA-templated transcription initiation"/>
    <property type="evidence" value="ECO:0007669"/>
    <property type="project" value="InterPro"/>
</dbReference>
<gene>
    <name evidence="8" type="ORF">OP10G_4621</name>
</gene>
<evidence type="ECO:0000259" key="7">
    <source>
        <dbReference type="Pfam" id="PF08281"/>
    </source>
</evidence>
<protein>
    <submittedName>
        <fullName evidence="8">RNA polymerase sigma factor sigW</fullName>
    </submittedName>
</protein>
<evidence type="ECO:0000256" key="4">
    <source>
        <dbReference type="ARBA" id="ARBA00023125"/>
    </source>
</evidence>
<comment type="similarity">
    <text evidence="1">Belongs to the sigma-70 factor family. ECF subfamily.</text>
</comment>
<reference evidence="8 9" key="1">
    <citation type="journal article" date="2014" name="PLoS ONE">
        <title>The first complete genome sequence of the class fimbriimonadia in the phylum armatimonadetes.</title>
        <authorList>
            <person name="Hu Z.Y."/>
            <person name="Wang Y.Z."/>
            <person name="Im W.T."/>
            <person name="Wang S.Y."/>
            <person name="Zhao G.P."/>
            <person name="Zheng H.J."/>
            <person name="Quan Z.X."/>
        </authorList>
    </citation>
    <scope>NUCLEOTIDE SEQUENCE [LARGE SCALE GENOMIC DNA]</scope>
    <source>
        <strain evidence="8">Gsoil 348</strain>
    </source>
</reference>
<keyword evidence="9" id="KW-1185">Reference proteome</keyword>
<keyword evidence="2" id="KW-0805">Transcription regulation</keyword>
<name>A0A068NZ56_FIMGI</name>
<dbReference type="GO" id="GO:0016987">
    <property type="term" value="F:sigma factor activity"/>
    <property type="evidence" value="ECO:0007669"/>
    <property type="project" value="UniProtKB-KW"/>
</dbReference>
<keyword evidence="4" id="KW-0238">DNA-binding</keyword>
<evidence type="ECO:0000256" key="3">
    <source>
        <dbReference type="ARBA" id="ARBA00023082"/>
    </source>
</evidence>
<dbReference type="InterPro" id="IPR014284">
    <property type="entry name" value="RNA_pol_sigma-70_dom"/>
</dbReference>
<dbReference type="SUPFAM" id="SSF88659">
    <property type="entry name" value="Sigma3 and sigma4 domains of RNA polymerase sigma factors"/>
    <property type="match status" value="1"/>
</dbReference>
<dbReference type="SUPFAM" id="SSF88946">
    <property type="entry name" value="Sigma2 domain of RNA polymerase sigma factors"/>
    <property type="match status" value="1"/>
</dbReference>
<dbReference type="KEGG" id="fgi:OP10G_4621"/>
<evidence type="ECO:0000256" key="5">
    <source>
        <dbReference type="ARBA" id="ARBA00023163"/>
    </source>
</evidence>
<evidence type="ECO:0000313" key="8">
    <source>
        <dbReference type="EMBL" id="AIE87989.1"/>
    </source>
</evidence>
<evidence type="ECO:0000256" key="1">
    <source>
        <dbReference type="ARBA" id="ARBA00010641"/>
    </source>
</evidence>
<dbReference type="NCBIfam" id="TIGR02937">
    <property type="entry name" value="sigma70-ECF"/>
    <property type="match status" value="1"/>
</dbReference>
<dbReference type="Proteomes" id="UP000027982">
    <property type="component" value="Chromosome"/>
</dbReference>
<dbReference type="PANTHER" id="PTHR43133">
    <property type="entry name" value="RNA POLYMERASE ECF-TYPE SIGMA FACTO"/>
    <property type="match status" value="1"/>
</dbReference>
<dbReference type="Pfam" id="PF04542">
    <property type="entry name" value="Sigma70_r2"/>
    <property type="match status" value="1"/>
</dbReference>
<dbReference type="STRING" id="661478.OP10G_4621"/>
<dbReference type="InterPro" id="IPR013249">
    <property type="entry name" value="RNA_pol_sigma70_r4_t2"/>
</dbReference>
<dbReference type="InterPro" id="IPR007627">
    <property type="entry name" value="RNA_pol_sigma70_r2"/>
</dbReference>
<dbReference type="eggNOG" id="COG1595">
    <property type="taxonomic scope" value="Bacteria"/>
</dbReference>
<dbReference type="CDD" id="cd06171">
    <property type="entry name" value="Sigma70_r4"/>
    <property type="match status" value="1"/>
</dbReference>
<dbReference type="InterPro" id="IPR036388">
    <property type="entry name" value="WH-like_DNA-bd_sf"/>
</dbReference>
<dbReference type="Pfam" id="PF08281">
    <property type="entry name" value="Sigma70_r4_2"/>
    <property type="match status" value="1"/>
</dbReference>
<dbReference type="Gene3D" id="1.10.1740.10">
    <property type="match status" value="1"/>
</dbReference>
<keyword evidence="5" id="KW-0804">Transcription</keyword>
<dbReference type="Gene3D" id="1.10.10.10">
    <property type="entry name" value="Winged helix-like DNA-binding domain superfamily/Winged helix DNA-binding domain"/>
    <property type="match status" value="1"/>
</dbReference>
<evidence type="ECO:0000259" key="6">
    <source>
        <dbReference type="Pfam" id="PF04542"/>
    </source>
</evidence>
<dbReference type="InterPro" id="IPR039425">
    <property type="entry name" value="RNA_pol_sigma-70-like"/>
</dbReference>
<evidence type="ECO:0000256" key="2">
    <source>
        <dbReference type="ARBA" id="ARBA00023015"/>
    </source>
</evidence>
<dbReference type="InterPro" id="IPR013325">
    <property type="entry name" value="RNA_pol_sigma_r2"/>
</dbReference>
<sequence length="196" mass="22626">MAFRASIRSMRPSISMPNDALRDSLAERRWLASLAEGDPKALGGLYEMYGERIFRYTFRMLGNRTDAEDATAETFLRVLRRSTELRADGAFRTWLFRIARNLCIDKMRQHKLMELPPDAQYTGAEERATLRVTVQQALHDLPLEYREPLIYCDLEELSAKEAADILNISVPALKSRLYRGRRALRDKLGSAIERMQ</sequence>